<dbReference type="EMBL" id="CM015734">
    <property type="protein sequence ID" value="KAF3706057.1"/>
    <property type="molecule type" value="Genomic_DNA"/>
</dbReference>
<reference evidence="2" key="2">
    <citation type="submission" date="2019-02" db="EMBL/GenBank/DDBJ databases">
        <title>Opniocepnalus argus Var Kimnra genome.</title>
        <authorList>
            <person name="Zhou C."/>
            <person name="Xiao S."/>
        </authorList>
    </citation>
    <scope>NUCLEOTIDE SEQUENCE [LARGE SCALE GENOMIC DNA]</scope>
</reference>
<name>A0A6G1QU94_CHAAH</name>
<dbReference type="AlphaFoldDB" id="A0A6G1QU94"/>
<reference evidence="1 2" key="1">
    <citation type="submission" date="2019-02" db="EMBL/GenBank/DDBJ databases">
        <title>Opniocepnalus argus genome.</title>
        <authorList>
            <person name="Zhou C."/>
            <person name="Xiao S."/>
        </authorList>
    </citation>
    <scope>NUCLEOTIDE SEQUENCE [LARGE SCALE GENOMIC DNA]</scope>
    <source>
        <strain evidence="1">OARG1902GOOAL</strain>
        <tissue evidence="1">Muscle</tissue>
    </source>
</reference>
<dbReference type="Proteomes" id="UP000503349">
    <property type="component" value="Chromosome 23"/>
</dbReference>
<gene>
    <name evidence="1" type="ORF">EXN66_Car021748</name>
</gene>
<sequence length="66" mass="7596">MPDFKPFSERCNVARQVSPSCWSTSEKHEIEVCRFVEEEESVCTGKMKGGKQILNSNRFGSRQKKI</sequence>
<evidence type="ECO:0000313" key="2">
    <source>
        <dbReference type="Proteomes" id="UP000503349"/>
    </source>
</evidence>
<accession>A0A6G1QU94</accession>
<evidence type="ECO:0000313" key="1">
    <source>
        <dbReference type="EMBL" id="KAF3706057.1"/>
    </source>
</evidence>
<protein>
    <submittedName>
        <fullName evidence="1">Uncharacterized protein</fullName>
    </submittedName>
</protein>
<proteinExistence type="predicted"/>
<keyword evidence="2" id="KW-1185">Reference proteome</keyword>
<organism evidence="1 2">
    <name type="scientific">Channa argus</name>
    <name type="common">Northern snakehead</name>
    <name type="synonym">Ophicephalus argus</name>
    <dbReference type="NCBI Taxonomy" id="215402"/>
    <lineage>
        <taxon>Eukaryota</taxon>
        <taxon>Metazoa</taxon>
        <taxon>Chordata</taxon>
        <taxon>Craniata</taxon>
        <taxon>Vertebrata</taxon>
        <taxon>Euteleostomi</taxon>
        <taxon>Actinopterygii</taxon>
        <taxon>Neopterygii</taxon>
        <taxon>Teleostei</taxon>
        <taxon>Neoteleostei</taxon>
        <taxon>Acanthomorphata</taxon>
        <taxon>Anabantaria</taxon>
        <taxon>Anabantiformes</taxon>
        <taxon>Channoidei</taxon>
        <taxon>Channidae</taxon>
        <taxon>Channa</taxon>
    </lineage>
</organism>